<dbReference type="SMART" id="SM00387">
    <property type="entry name" value="HATPase_c"/>
    <property type="match status" value="1"/>
</dbReference>
<protein>
    <recommendedName>
        <fullName evidence="3">histidine kinase</fullName>
        <ecNumber evidence="3">2.7.13.3</ecNumber>
    </recommendedName>
</protein>
<dbReference type="Gene3D" id="1.10.287.130">
    <property type="match status" value="1"/>
</dbReference>
<accession>A0ABW0USE9</accession>
<feature type="domain" description="Histidine kinase" evidence="12">
    <location>
        <begin position="262"/>
        <end position="479"/>
    </location>
</feature>
<evidence type="ECO:0000256" key="8">
    <source>
        <dbReference type="ARBA" id="ARBA00022989"/>
    </source>
</evidence>
<dbReference type="RefSeq" id="WP_381021052.1">
    <property type="nucleotide sequence ID" value="NZ_JBHSNY010000004.1"/>
</dbReference>
<evidence type="ECO:0000256" key="4">
    <source>
        <dbReference type="ARBA" id="ARBA00022553"/>
    </source>
</evidence>
<keyword evidence="6 11" id="KW-0812">Transmembrane</keyword>
<dbReference type="InterPro" id="IPR005467">
    <property type="entry name" value="His_kinase_dom"/>
</dbReference>
<dbReference type="Pfam" id="PF00512">
    <property type="entry name" value="HisKA"/>
    <property type="match status" value="1"/>
</dbReference>
<evidence type="ECO:0000259" key="12">
    <source>
        <dbReference type="PROSITE" id="PS50109"/>
    </source>
</evidence>
<keyword evidence="5" id="KW-0808">Transferase</keyword>
<dbReference type="SMART" id="SM00304">
    <property type="entry name" value="HAMP"/>
    <property type="match status" value="1"/>
</dbReference>
<evidence type="ECO:0000256" key="5">
    <source>
        <dbReference type="ARBA" id="ARBA00022679"/>
    </source>
</evidence>
<dbReference type="InterPro" id="IPR036097">
    <property type="entry name" value="HisK_dim/P_sf"/>
</dbReference>
<evidence type="ECO:0000256" key="7">
    <source>
        <dbReference type="ARBA" id="ARBA00022777"/>
    </source>
</evidence>
<dbReference type="InterPro" id="IPR003661">
    <property type="entry name" value="HisK_dim/P_dom"/>
</dbReference>
<evidence type="ECO:0000256" key="3">
    <source>
        <dbReference type="ARBA" id="ARBA00012438"/>
    </source>
</evidence>
<evidence type="ECO:0000256" key="10">
    <source>
        <dbReference type="ARBA" id="ARBA00023136"/>
    </source>
</evidence>
<dbReference type="SMART" id="SM00388">
    <property type="entry name" value="HisKA"/>
    <property type="match status" value="1"/>
</dbReference>
<evidence type="ECO:0000256" key="2">
    <source>
        <dbReference type="ARBA" id="ARBA00004236"/>
    </source>
</evidence>
<sequence length="488" mass="53581">MIRRLRSTYRRLRLGTRLALGLGALSLVVFAVVGTALTTYMRDYLSAQLNDQLKLAQLAQSKSIAQHGSLQGKRYYRWYYAVYDVSGGTPVLRRPENAGDLPEDVDDFTALARAQTVSHTELVRTEHLRGEGTYRLRACEVEPGVVLVSAAPMEDIDDTVRQLITIQAVTFGLALLALVVFGRKMLRRGLKPLNDMAHTAHGIASHDLTESAARLPLRADGPGGGPEVEELRTAFNTMLEHIDDSLAVRAEAEQRLRRFVADASHELRTPLMSVRGYADLFQYAAANAPEERDKHLARLRAEAARMGVLLDDLLLLARLDAAEVEAPLRPADVDLADLVQQAADAFRATHPDRPLTVRAGGRPLQLRLDPQRVRQVLDNLLTNAAVHTPPGTEVCVEVAVSSRTALVRVTDAGPGIPPEDRERVFDRFYRVDKARSRDRGGSGLGLAVARSLVRAHGGTIDLMSEPGRTVFTMTLPLTGAPEPSRTDR</sequence>
<keyword evidence="4" id="KW-0597">Phosphoprotein</keyword>
<feature type="domain" description="HAMP" evidence="13">
    <location>
        <begin position="187"/>
        <end position="247"/>
    </location>
</feature>
<dbReference type="InterPro" id="IPR003594">
    <property type="entry name" value="HATPase_dom"/>
</dbReference>
<dbReference type="SUPFAM" id="SSF47384">
    <property type="entry name" value="Homodimeric domain of signal transducing histidine kinase"/>
    <property type="match status" value="1"/>
</dbReference>
<keyword evidence="8 11" id="KW-1133">Transmembrane helix</keyword>
<dbReference type="Gene3D" id="3.30.565.10">
    <property type="entry name" value="Histidine kinase-like ATPase, C-terminal domain"/>
    <property type="match status" value="1"/>
</dbReference>
<dbReference type="Proteomes" id="UP001596154">
    <property type="component" value="Unassembled WGS sequence"/>
</dbReference>
<evidence type="ECO:0000313" key="14">
    <source>
        <dbReference type="EMBL" id="MFC5634861.1"/>
    </source>
</evidence>
<comment type="catalytic activity">
    <reaction evidence="1">
        <text>ATP + protein L-histidine = ADP + protein N-phospho-L-histidine.</text>
        <dbReference type="EC" id="2.7.13.3"/>
    </reaction>
</comment>
<dbReference type="Pfam" id="PF00672">
    <property type="entry name" value="HAMP"/>
    <property type="match status" value="1"/>
</dbReference>
<proteinExistence type="predicted"/>
<dbReference type="PROSITE" id="PS50109">
    <property type="entry name" value="HIS_KIN"/>
    <property type="match status" value="1"/>
</dbReference>
<dbReference type="SUPFAM" id="SSF55874">
    <property type="entry name" value="ATPase domain of HSP90 chaperone/DNA topoisomerase II/histidine kinase"/>
    <property type="match status" value="1"/>
</dbReference>
<dbReference type="GO" id="GO:0016301">
    <property type="term" value="F:kinase activity"/>
    <property type="evidence" value="ECO:0007669"/>
    <property type="project" value="UniProtKB-KW"/>
</dbReference>
<dbReference type="PRINTS" id="PR00344">
    <property type="entry name" value="BCTRLSENSOR"/>
</dbReference>
<keyword evidence="7 14" id="KW-0418">Kinase</keyword>
<dbReference type="InterPro" id="IPR050428">
    <property type="entry name" value="TCS_sensor_his_kinase"/>
</dbReference>
<evidence type="ECO:0000256" key="6">
    <source>
        <dbReference type="ARBA" id="ARBA00022692"/>
    </source>
</evidence>
<reference evidence="15" key="1">
    <citation type="journal article" date="2019" name="Int. J. Syst. Evol. Microbiol.">
        <title>The Global Catalogue of Microorganisms (GCM) 10K type strain sequencing project: providing services to taxonomists for standard genome sequencing and annotation.</title>
        <authorList>
            <consortium name="The Broad Institute Genomics Platform"/>
            <consortium name="The Broad Institute Genome Sequencing Center for Infectious Disease"/>
            <person name="Wu L."/>
            <person name="Ma J."/>
        </authorList>
    </citation>
    <scope>NUCLEOTIDE SEQUENCE [LARGE SCALE GENOMIC DNA]</scope>
    <source>
        <strain evidence="15">CGMCC 4.7248</strain>
    </source>
</reference>
<dbReference type="PROSITE" id="PS50885">
    <property type="entry name" value="HAMP"/>
    <property type="match status" value="1"/>
</dbReference>
<gene>
    <name evidence="14" type="ORF">ACFPZJ_13930</name>
</gene>
<dbReference type="PANTHER" id="PTHR45436:SF5">
    <property type="entry name" value="SENSOR HISTIDINE KINASE TRCS"/>
    <property type="match status" value="1"/>
</dbReference>
<dbReference type="InterPro" id="IPR003660">
    <property type="entry name" value="HAMP_dom"/>
</dbReference>
<dbReference type="InterPro" id="IPR036890">
    <property type="entry name" value="HATPase_C_sf"/>
</dbReference>
<evidence type="ECO:0000256" key="9">
    <source>
        <dbReference type="ARBA" id="ARBA00023012"/>
    </source>
</evidence>
<feature type="transmembrane region" description="Helical" evidence="11">
    <location>
        <begin position="20"/>
        <end position="41"/>
    </location>
</feature>
<dbReference type="CDD" id="cd00075">
    <property type="entry name" value="HATPase"/>
    <property type="match status" value="1"/>
</dbReference>
<keyword evidence="10 11" id="KW-0472">Membrane</keyword>
<keyword evidence="9" id="KW-0902">Two-component regulatory system</keyword>
<dbReference type="CDD" id="cd00082">
    <property type="entry name" value="HisKA"/>
    <property type="match status" value="1"/>
</dbReference>
<dbReference type="PANTHER" id="PTHR45436">
    <property type="entry name" value="SENSOR HISTIDINE KINASE YKOH"/>
    <property type="match status" value="1"/>
</dbReference>
<keyword evidence="15" id="KW-1185">Reference proteome</keyword>
<feature type="transmembrane region" description="Helical" evidence="11">
    <location>
        <begin position="163"/>
        <end position="181"/>
    </location>
</feature>
<dbReference type="Pfam" id="PF02518">
    <property type="entry name" value="HATPase_c"/>
    <property type="match status" value="1"/>
</dbReference>
<evidence type="ECO:0000313" key="15">
    <source>
        <dbReference type="Proteomes" id="UP001596154"/>
    </source>
</evidence>
<dbReference type="InterPro" id="IPR004358">
    <property type="entry name" value="Sig_transdc_His_kin-like_C"/>
</dbReference>
<comment type="caution">
    <text evidence="14">The sequence shown here is derived from an EMBL/GenBank/DDBJ whole genome shotgun (WGS) entry which is preliminary data.</text>
</comment>
<organism evidence="14 15">
    <name type="scientific">Streptomyces bullii</name>
    <dbReference type="NCBI Taxonomy" id="349910"/>
    <lineage>
        <taxon>Bacteria</taxon>
        <taxon>Bacillati</taxon>
        <taxon>Actinomycetota</taxon>
        <taxon>Actinomycetes</taxon>
        <taxon>Kitasatosporales</taxon>
        <taxon>Streptomycetaceae</taxon>
        <taxon>Streptomyces</taxon>
    </lineage>
</organism>
<evidence type="ECO:0000256" key="1">
    <source>
        <dbReference type="ARBA" id="ARBA00000085"/>
    </source>
</evidence>
<comment type="subcellular location">
    <subcellularLocation>
        <location evidence="2">Cell membrane</location>
    </subcellularLocation>
</comment>
<evidence type="ECO:0000259" key="13">
    <source>
        <dbReference type="PROSITE" id="PS50885"/>
    </source>
</evidence>
<dbReference type="EMBL" id="JBHSNY010000004">
    <property type="protein sequence ID" value="MFC5634861.1"/>
    <property type="molecule type" value="Genomic_DNA"/>
</dbReference>
<evidence type="ECO:0000256" key="11">
    <source>
        <dbReference type="SAM" id="Phobius"/>
    </source>
</evidence>
<dbReference type="CDD" id="cd06225">
    <property type="entry name" value="HAMP"/>
    <property type="match status" value="1"/>
</dbReference>
<name>A0ABW0USE9_9ACTN</name>
<dbReference type="EC" id="2.7.13.3" evidence="3"/>
<dbReference type="Gene3D" id="6.10.340.10">
    <property type="match status" value="1"/>
</dbReference>